<feature type="domain" description="CS" evidence="5">
    <location>
        <begin position="51"/>
        <end position="160"/>
    </location>
</feature>
<dbReference type="KEGG" id="more:E1B28_010786"/>
<evidence type="ECO:0000313" key="6">
    <source>
        <dbReference type="EMBL" id="KAG7089077.1"/>
    </source>
</evidence>
<dbReference type="InterPro" id="IPR002068">
    <property type="entry name" value="A-crystallin/Hsp20_dom"/>
</dbReference>
<organism evidence="6 7">
    <name type="scientific">Marasmius oreades</name>
    <name type="common">fairy-ring Marasmius</name>
    <dbReference type="NCBI Taxonomy" id="181124"/>
    <lineage>
        <taxon>Eukaryota</taxon>
        <taxon>Fungi</taxon>
        <taxon>Dikarya</taxon>
        <taxon>Basidiomycota</taxon>
        <taxon>Agaricomycotina</taxon>
        <taxon>Agaricomycetes</taxon>
        <taxon>Agaricomycetidae</taxon>
        <taxon>Agaricales</taxon>
        <taxon>Marasmiineae</taxon>
        <taxon>Marasmiaceae</taxon>
        <taxon>Marasmius</taxon>
    </lineage>
</organism>
<evidence type="ECO:0000256" key="2">
    <source>
        <dbReference type="PROSITE-ProRule" id="PRU00285"/>
    </source>
</evidence>
<dbReference type="InterPro" id="IPR008978">
    <property type="entry name" value="HSP20-like_chaperone"/>
</dbReference>
<dbReference type="PANTHER" id="PTHR11527">
    <property type="entry name" value="HEAT-SHOCK PROTEIN 20 FAMILY MEMBER"/>
    <property type="match status" value="1"/>
</dbReference>
<dbReference type="PROSITE" id="PS01031">
    <property type="entry name" value="SHSP"/>
    <property type="match status" value="1"/>
</dbReference>
<protein>
    <recommendedName>
        <fullName evidence="8">Small heat shock protein</fullName>
    </recommendedName>
</protein>
<dbReference type="InterPro" id="IPR031107">
    <property type="entry name" value="Small_HSP"/>
</dbReference>
<comment type="caution">
    <text evidence="6">The sequence shown here is derived from an EMBL/GenBank/DDBJ whole genome shotgun (WGS) entry which is preliminary data.</text>
</comment>
<proteinExistence type="inferred from homology"/>
<gene>
    <name evidence="6" type="ORF">E1B28_010786</name>
</gene>
<name>A0A9P7RTA3_9AGAR</name>
<dbReference type="EMBL" id="CM032187">
    <property type="protein sequence ID" value="KAG7089077.1"/>
    <property type="molecule type" value="Genomic_DNA"/>
</dbReference>
<keyword evidence="7" id="KW-1185">Reference proteome</keyword>
<dbReference type="Pfam" id="PF00011">
    <property type="entry name" value="HSP20"/>
    <property type="match status" value="1"/>
</dbReference>
<dbReference type="AlphaFoldDB" id="A0A9P7RTA3"/>
<dbReference type="OrthoDB" id="1431247at2759"/>
<keyword evidence="1" id="KW-0346">Stress response</keyword>
<evidence type="ECO:0000259" key="5">
    <source>
        <dbReference type="PROSITE" id="PS51203"/>
    </source>
</evidence>
<evidence type="ECO:0000259" key="4">
    <source>
        <dbReference type="PROSITE" id="PS01031"/>
    </source>
</evidence>
<feature type="domain" description="SHSP" evidence="4">
    <location>
        <begin position="47"/>
        <end position="160"/>
    </location>
</feature>
<dbReference type="PROSITE" id="PS51203">
    <property type="entry name" value="CS"/>
    <property type="match status" value="1"/>
</dbReference>
<accession>A0A9P7RTA3</accession>
<dbReference type="GeneID" id="66079861"/>
<sequence length="160" mass="18057">MSSIYYYEPFYNFDRFFDEFFSRTGRTPTPSHTGEGGQAVQRPNTDLVSQSLKPRMDLHENSSTNSVTASFELPGLKKEDVQIDVRDGRLTVSGETKISEEHNQDGYAVRERRFGKFSRTLRLPQGVNEEEIKASLENGVLTVSFPKAGKESAPKKIMVS</sequence>
<evidence type="ECO:0000313" key="7">
    <source>
        <dbReference type="Proteomes" id="UP001049176"/>
    </source>
</evidence>
<dbReference type="Gene3D" id="2.60.40.790">
    <property type="match status" value="1"/>
</dbReference>
<evidence type="ECO:0000256" key="1">
    <source>
        <dbReference type="ARBA" id="ARBA00023016"/>
    </source>
</evidence>
<reference evidence="6" key="1">
    <citation type="journal article" date="2021" name="Genome Biol. Evol.">
        <title>The assembled and annotated genome of the fairy-ring fungus Marasmius oreades.</title>
        <authorList>
            <person name="Hiltunen M."/>
            <person name="Ament-Velasquez S.L."/>
            <person name="Johannesson H."/>
        </authorList>
    </citation>
    <scope>NUCLEOTIDE SEQUENCE</scope>
    <source>
        <strain evidence="6">03SP1</strain>
    </source>
</reference>
<comment type="similarity">
    <text evidence="2 3">Belongs to the small heat shock protein (HSP20) family.</text>
</comment>
<evidence type="ECO:0008006" key="8">
    <source>
        <dbReference type="Google" id="ProtNLM"/>
    </source>
</evidence>
<dbReference type="Proteomes" id="UP001049176">
    <property type="component" value="Chromosome 7"/>
</dbReference>
<dbReference type="InterPro" id="IPR007052">
    <property type="entry name" value="CS_dom"/>
</dbReference>
<dbReference type="RefSeq" id="XP_043005547.1">
    <property type="nucleotide sequence ID" value="XM_043155765.1"/>
</dbReference>
<evidence type="ECO:0000256" key="3">
    <source>
        <dbReference type="RuleBase" id="RU003616"/>
    </source>
</evidence>
<dbReference type="CDD" id="cd06464">
    <property type="entry name" value="ACD_sHsps-like"/>
    <property type="match status" value="1"/>
</dbReference>
<dbReference type="SUPFAM" id="SSF49764">
    <property type="entry name" value="HSP20-like chaperones"/>
    <property type="match status" value="1"/>
</dbReference>